<evidence type="ECO:0000313" key="2">
    <source>
        <dbReference type="EMBL" id="EWC58565.1"/>
    </source>
</evidence>
<dbReference type="AlphaFoldDB" id="W7ICT9"/>
<dbReference type="Pfam" id="PF11338">
    <property type="entry name" value="DUF3140"/>
    <property type="match status" value="1"/>
</dbReference>
<proteinExistence type="predicted"/>
<dbReference type="GO" id="GO:0003677">
    <property type="term" value="F:DNA binding"/>
    <property type="evidence" value="ECO:0007669"/>
    <property type="project" value="UniProtKB-KW"/>
</dbReference>
<protein>
    <submittedName>
        <fullName evidence="2">Putative DNA-binding protein</fullName>
    </submittedName>
</protein>
<reference evidence="2 3" key="1">
    <citation type="journal article" date="2014" name="Genome Announc.">
        <title>Draft Genome Sequence of the Antitrypanosomally Active Sponge-Associated Bacterium Actinokineospora sp. Strain EG49.</title>
        <authorList>
            <person name="Harjes J."/>
            <person name="Ryu T."/>
            <person name="Abdelmohsen U.R."/>
            <person name="Moitinho-Silva L."/>
            <person name="Horn H."/>
            <person name="Ravasi T."/>
            <person name="Hentschel U."/>
        </authorList>
    </citation>
    <scope>NUCLEOTIDE SEQUENCE [LARGE SCALE GENOMIC DNA]</scope>
    <source>
        <strain evidence="2 3">EG49</strain>
    </source>
</reference>
<accession>W7ICT9</accession>
<dbReference type="OrthoDB" id="513524at2"/>
<sequence>MDDDERKQVRAEFDDVVNVTPARLEKWLDTDESKSVGDKDGGGESTGHQSGRHIVRILRSKHDELSDADYAHMRKVVGYVHRHTAQRPHGDVEHTPWRYSLLNWGHDPL</sequence>
<dbReference type="PATRIC" id="fig|909613.9.peg.6163"/>
<gene>
    <name evidence="2" type="ORF">UO65_6166</name>
</gene>
<evidence type="ECO:0000256" key="1">
    <source>
        <dbReference type="SAM" id="MobiDB-lite"/>
    </source>
</evidence>
<name>W7ICT9_9PSEU</name>
<keyword evidence="2" id="KW-0238">DNA-binding</keyword>
<dbReference type="PANTHER" id="PTHR40630">
    <property type="entry name" value="POSSIBLE DNA-BINDING PROTEIN"/>
    <property type="match status" value="1"/>
</dbReference>
<dbReference type="Proteomes" id="UP000019277">
    <property type="component" value="Unassembled WGS sequence"/>
</dbReference>
<evidence type="ECO:0000313" key="3">
    <source>
        <dbReference type="Proteomes" id="UP000019277"/>
    </source>
</evidence>
<dbReference type="PANTHER" id="PTHR40630:SF1">
    <property type="entry name" value="DNA-BINDING PROTEIN"/>
    <property type="match status" value="1"/>
</dbReference>
<dbReference type="eggNOG" id="ENOG5032S3Z">
    <property type="taxonomic scope" value="Bacteria"/>
</dbReference>
<dbReference type="RefSeq" id="WP_035289559.1">
    <property type="nucleotide sequence ID" value="NZ_AYXG01000238.1"/>
</dbReference>
<accession>A0A8E3BE64</accession>
<keyword evidence="3" id="KW-1185">Reference proteome</keyword>
<dbReference type="STRING" id="909613.UO65_6166"/>
<dbReference type="EMBL" id="AYXG01000238">
    <property type="protein sequence ID" value="EWC58565.1"/>
    <property type="molecule type" value="Genomic_DNA"/>
</dbReference>
<organism evidence="2 3">
    <name type="scientific">Actinokineospora spheciospongiae</name>
    <dbReference type="NCBI Taxonomy" id="909613"/>
    <lineage>
        <taxon>Bacteria</taxon>
        <taxon>Bacillati</taxon>
        <taxon>Actinomycetota</taxon>
        <taxon>Actinomycetes</taxon>
        <taxon>Pseudonocardiales</taxon>
        <taxon>Pseudonocardiaceae</taxon>
        <taxon>Actinokineospora</taxon>
    </lineage>
</organism>
<feature type="region of interest" description="Disordered" evidence="1">
    <location>
        <begin position="28"/>
        <end position="52"/>
    </location>
</feature>
<comment type="caution">
    <text evidence="2">The sequence shown here is derived from an EMBL/GenBank/DDBJ whole genome shotgun (WGS) entry which is preliminary data.</text>
</comment>
<dbReference type="InterPro" id="IPR021487">
    <property type="entry name" value="DUF3140"/>
</dbReference>
<feature type="compositionally biased region" description="Basic and acidic residues" evidence="1">
    <location>
        <begin position="28"/>
        <end position="42"/>
    </location>
</feature>